<evidence type="ECO:0000313" key="3">
    <source>
        <dbReference type="Proteomes" id="UP000237000"/>
    </source>
</evidence>
<accession>A0A2P5C210</accession>
<dbReference type="OrthoDB" id="8042871at2759"/>
<dbReference type="EMBL" id="JXTC01000424">
    <property type="protein sequence ID" value="PON55056.1"/>
    <property type="molecule type" value="Genomic_DNA"/>
</dbReference>
<name>A0A2P5C210_TREOI</name>
<feature type="compositionally biased region" description="Polar residues" evidence="1">
    <location>
        <begin position="1"/>
        <end position="19"/>
    </location>
</feature>
<evidence type="ECO:0000313" key="2">
    <source>
        <dbReference type="EMBL" id="PON55056.1"/>
    </source>
</evidence>
<dbReference type="Proteomes" id="UP000237000">
    <property type="component" value="Unassembled WGS sequence"/>
</dbReference>
<dbReference type="InParanoid" id="A0A2P5C210"/>
<reference evidence="3" key="1">
    <citation type="submission" date="2016-06" db="EMBL/GenBank/DDBJ databases">
        <title>Parallel loss of symbiosis genes in relatives of nitrogen-fixing non-legume Parasponia.</title>
        <authorList>
            <person name="Van Velzen R."/>
            <person name="Holmer R."/>
            <person name="Bu F."/>
            <person name="Rutten L."/>
            <person name="Van Zeijl A."/>
            <person name="Liu W."/>
            <person name="Santuari L."/>
            <person name="Cao Q."/>
            <person name="Sharma T."/>
            <person name="Shen D."/>
            <person name="Roswanjaya Y."/>
            <person name="Wardhani T."/>
            <person name="Kalhor M.S."/>
            <person name="Jansen J."/>
            <person name="Van den Hoogen J."/>
            <person name="Gungor B."/>
            <person name="Hartog M."/>
            <person name="Hontelez J."/>
            <person name="Verver J."/>
            <person name="Yang W.-C."/>
            <person name="Schijlen E."/>
            <person name="Repin R."/>
            <person name="Schilthuizen M."/>
            <person name="Schranz E."/>
            <person name="Heidstra R."/>
            <person name="Miyata K."/>
            <person name="Fedorova E."/>
            <person name="Kohlen W."/>
            <person name="Bisseling T."/>
            <person name="Smit S."/>
            <person name="Geurts R."/>
        </authorList>
    </citation>
    <scope>NUCLEOTIDE SEQUENCE [LARGE SCALE GENOMIC DNA]</scope>
    <source>
        <strain evidence="3">cv. RG33-2</strain>
    </source>
</reference>
<proteinExistence type="predicted"/>
<evidence type="ECO:0000256" key="1">
    <source>
        <dbReference type="SAM" id="MobiDB-lite"/>
    </source>
</evidence>
<feature type="compositionally biased region" description="Basic and acidic residues" evidence="1">
    <location>
        <begin position="41"/>
        <end position="52"/>
    </location>
</feature>
<feature type="region of interest" description="Disordered" evidence="1">
    <location>
        <begin position="1"/>
        <end position="67"/>
    </location>
</feature>
<protein>
    <submittedName>
        <fullName evidence="2">Uncharacterized protein</fullName>
    </submittedName>
</protein>
<gene>
    <name evidence="2" type="ORF">TorRG33x02_300650</name>
</gene>
<organism evidence="2 3">
    <name type="scientific">Trema orientale</name>
    <name type="common">Charcoal tree</name>
    <name type="synonym">Celtis orientalis</name>
    <dbReference type="NCBI Taxonomy" id="63057"/>
    <lineage>
        <taxon>Eukaryota</taxon>
        <taxon>Viridiplantae</taxon>
        <taxon>Streptophyta</taxon>
        <taxon>Embryophyta</taxon>
        <taxon>Tracheophyta</taxon>
        <taxon>Spermatophyta</taxon>
        <taxon>Magnoliopsida</taxon>
        <taxon>eudicotyledons</taxon>
        <taxon>Gunneridae</taxon>
        <taxon>Pentapetalae</taxon>
        <taxon>rosids</taxon>
        <taxon>fabids</taxon>
        <taxon>Rosales</taxon>
        <taxon>Cannabaceae</taxon>
        <taxon>Trema</taxon>
    </lineage>
</organism>
<comment type="caution">
    <text evidence="2">The sequence shown here is derived from an EMBL/GenBank/DDBJ whole genome shotgun (WGS) entry which is preliminary data.</text>
</comment>
<keyword evidence="3" id="KW-1185">Reference proteome</keyword>
<sequence length="67" mass="7541">MLYGRDTTSMEDVTASLNSKELKKKVSESCDENQSSALVARGREKEKGENRSRGKSKNRKGNCNYCH</sequence>
<dbReference type="AlphaFoldDB" id="A0A2P5C210"/>